<feature type="non-terminal residue" evidence="2">
    <location>
        <position position="225"/>
    </location>
</feature>
<keyword evidence="1" id="KW-1133">Transmembrane helix</keyword>
<reference evidence="2" key="1">
    <citation type="submission" date="2023-06" db="EMBL/GenBank/DDBJ databases">
        <authorList>
            <person name="Delattre M."/>
        </authorList>
    </citation>
    <scope>NUCLEOTIDE SEQUENCE</scope>
    <source>
        <strain evidence="2">AF72</strain>
    </source>
</reference>
<evidence type="ECO:0000313" key="3">
    <source>
        <dbReference type="Proteomes" id="UP001177023"/>
    </source>
</evidence>
<sequence>MYRRLRAWVKVKSDVAVSLSRRLHDPEARTDGSAQRFIPFEHMGGGLSFGLSGLTINNHCLYLTLGHFFTGRAILAFRKGKGKDGHAYSHLIALLFVYMAYRALEQTNNLAGMSGTLMMYLQGTYALQLFASAAIIYLPGIPRSLIHQFIPLHKLGGTAVWLLHSIQVLYTHYIHGGHVGNLGCWLTCGHLYEYTYHGTLVATAIASFAVLYTITAKRRYNTHSD</sequence>
<dbReference type="AlphaFoldDB" id="A0AA36G089"/>
<gene>
    <name evidence="2" type="ORF">MSPICULIGERA_LOCUS7015</name>
</gene>
<keyword evidence="3" id="KW-1185">Reference proteome</keyword>
<protein>
    <submittedName>
        <fullName evidence="2">Uncharacterized protein</fullName>
    </submittedName>
</protein>
<comment type="caution">
    <text evidence="2">The sequence shown here is derived from an EMBL/GenBank/DDBJ whole genome shotgun (WGS) entry which is preliminary data.</text>
</comment>
<proteinExistence type="predicted"/>
<feature type="transmembrane region" description="Helical" evidence="1">
    <location>
        <begin position="119"/>
        <end position="140"/>
    </location>
</feature>
<evidence type="ECO:0000313" key="2">
    <source>
        <dbReference type="EMBL" id="CAJ0568497.1"/>
    </source>
</evidence>
<feature type="transmembrane region" description="Helical" evidence="1">
    <location>
        <begin position="87"/>
        <end position="104"/>
    </location>
</feature>
<feature type="transmembrane region" description="Helical" evidence="1">
    <location>
        <begin position="194"/>
        <end position="214"/>
    </location>
</feature>
<dbReference type="Proteomes" id="UP001177023">
    <property type="component" value="Unassembled WGS sequence"/>
</dbReference>
<keyword evidence="1" id="KW-0812">Transmembrane</keyword>
<keyword evidence="1" id="KW-0472">Membrane</keyword>
<feature type="transmembrane region" description="Helical" evidence="1">
    <location>
        <begin position="152"/>
        <end position="174"/>
    </location>
</feature>
<accession>A0AA36G089</accession>
<organism evidence="2 3">
    <name type="scientific">Mesorhabditis spiculigera</name>
    <dbReference type="NCBI Taxonomy" id="96644"/>
    <lineage>
        <taxon>Eukaryota</taxon>
        <taxon>Metazoa</taxon>
        <taxon>Ecdysozoa</taxon>
        <taxon>Nematoda</taxon>
        <taxon>Chromadorea</taxon>
        <taxon>Rhabditida</taxon>
        <taxon>Rhabditina</taxon>
        <taxon>Rhabditomorpha</taxon>
        <taxon>Rhabditoidea</taxon>
        <taxon>Rhabditidae</taxon>
        <taxon>Mesorhabditinae</taxon>
        <taxon>Mesorhabditis</taxon>
    </lineage>
</organism>
<name>A0AA36G089_9BILA</name>
<evidence type="ECO:0000256" key="1">
    <source>
        <dbReference type="SAM" id="Phobius"/>
    </source>
</evidence>
<dbReference type="EMBL" id="CATQJA010001748">
    <property type="protein sequence ID" value="CAJ0568497.1"/>
    <property type="molecule type" value="Genomic_DNA"/>
</dbReference>